<feature type="compositionally biased region" description="Low complexity" evidence="1">
    <location>
        <begin position="30"/>
        <end position="48"/>
    </location>
</feature>
<comment type="caution">
    <text evidence="2">The sequence shown here is derived from an EMBL/GenBank/DDBJ whole genome shotgun (WGS) entry which is preliminary data.</text>
</comment>
<dbReference type="AlphaFoldDB" id="A0A9P5Q953"/>
<feature type="compositionally biased region" description="Polar residues" evidence="1">
    <location>
        <begin position="49"/>
        <end position="81"/>
    </location>
</feature>
<sequence length="201" mass="21423">MDEFTPRYNGGDDNTNPPAYRTRNPPRARSTTTASSSSSGSSSTAGTSPYVNTYQLPKVDPSSSRMQTNQNPNAFASTSAQPAYYPMPSTNYMSFQSPFSGPGTSSPPPVMSESPPPILIPNPSNSLPVPMARPLQETIGVPVEDLHDSGVDFGPGVPSRASSTTPPPVEAPLFRSRSLMGFAKSQSRLGFFQAKTSKCHF</sequence>
<organism evidence="2 3">
    <name type="scientific">Rhodocollybia butyracea</name>
    <dbReference type="NCBI Taxonomy" id="206335"/>
    <lineage>
        <taxon>Eukaryota</taxon>
        <taxon>Fungi</taxon>
        <taxon>Dikarya</taxon>
        <taxon>Basidiomycota</taxon>
        <taxon>Agaricomycotina</taxon>
        <taxon>Agaricomycetes</taxon>
        <taxon>Agaricomycetidae</taxon>
        <taxon>Agaricales</taxon>
        <taxon>Marasmiineae</taxon>
        <taxon>Omphalotaceae</taxon>
        <taxon>Rhodocollybia</taxon>
    </lineage>
</organism>
<reference evidence="2" key="1">
    <citation type="submission" date="2020-11" db="EMBL/GenBank/DDBJ databases">
        <authorList>
            <consortium name="DOE Joint Genome Institute"/>
            <person name="Ahrendt S."/>
            <person name="Riley R."/>
            <person name="Andreopoulos W."/>
            <person name="Labutti K."/>
            <person name="Pangilinan J."/>
            <person name="Ruiz-Duenas F.J."/>
            <person name="Barrasa J.M."/>
            <person name="Sanchez-Garcia M."/>
            <person name="Camarero S."/>
            <person name="Miyauchi S."/>
            <person name="Serrano A."/>
            <person name="Linde D."/>
            <person name="Babiker R."/>
            <person name="Drula E."/>
            <person name="Ayuso-Fernandez I."/>
            <person name="Pacheco R."/>
            <person name="Padilla G."/>
            <person name="Ferreira P."/>
            <person name="Barriuso J."/>
            <person name="Kellner H."/>
            <person name="Castanera R."/>
            <person name="Alfaro M."/>
            <person name="Ramirez L."/>
            <person name="Pisabarro A.G."/>
            <person name="Kuo A."/>
            <person name="Tritt A."/>
            <person name="Lipzen A."/>
            <person name="He G."/>
            <person name="Yan M."/>
            <person name="Ng V."/>
            <person name="Cullen D."/>
            <person name="Martin F."/>
            <person name="Rosso M.-N."/>
            <person name="Henrissat B."/>
            <person name="Hibbett D."/>
            <person name="Martinez A.T."/>
            <person name="Grigoriev I.V."/>
        </authorList>
    </citation>
    <scope>NUCLEOTIDE SEQUENCE</scope>
    <source>
        <strain evidence="2">AH 40177</strain>
    </source>
</reference>
<evidence type="ECO:0000256" key="1">
    <source>
        <dbReference type="SAM" id="MobiDB-lite"/>
    </source>
</evidence>
<proteinExistence type="predicted"/>
<evidence type="ECO:0000313" key="3">
    <source>
        <dbReference type="Proteomes" id="UP000772434"/>
    </source>
</evidence>
<protein>
    <submittedName>
        <fullName evidence="2">Uncharacterized protein</fullName>
    </submittedName>
</protein>
<keyword evidence="3" id="KW-1185">Reference proteome</keyword>
<evidence type="ECO:0000313" key="2">
    <source>
        <dbReference type="EMBL" id="KAF9076015.1"/>
    </source>
</evidence>
<dbReference type="EMBL" id="JADNRY010000007">
    <property type="protein sequence ID" value="KAF9076015.1"/>
    <property type="molecule type" value="Genomic_DNA"/>
</dbReference>
<feature type="region of interest" description="Disordered" evidence="1">
    <location>
        <begin position="145"/>
        <end position="170"/>
    </location>
</feature>
<dbReference type="Proteomes" id="UP000772434">
    <property type="component" value="Unassembled WGS sequence"/>
</dbReference>
<name>A0A9P5Q953_9AGAR</name>
<feature type="region of interest" description="Disordered" evidence="1">
    <location>
        <begin position="1"/>
        <end position="131"/>
    </location>
</feature>
<accession>A0A9P5Q953</accession>
<gene>
    <name evidence="2" type="ORF">BDP27DRAFT_878483</name>
</gene>
<feature type="compositionally biased region" description="Low complexity" evidence="1">
    <location>
        <begin position="94"/>
        <end position="104"/>
    </location>
</feature>
<feature type="compositionally biased region" description="Pro residues" evidence="1">
    <location>
        <begin position="105"/>
        <end position="120"/>
    </location>
</feature>